<evidence type="ECO:0008006" key="4">
    <source>
        <dbReference type="Google" id="ProtNLM"/>
    </source>
</evidence>
<evidence type="ECO:0000256" key="1">
    <source>
        <dbReference type="SAM" id="SignalP"/>
    </source>
</evidence>
<dbReference type="RefSeq" id="WP_182107227.1">
    <property type="nucleotide sequence ID" value="NZ_JACFYF010000002.1"/>
</dbReference>
<dbReference type="EMBL" id="JACFYF010000002">
    <property type="protein sequence ID" value="MBA5761692.1"/>
    <property type="molecule type" value="Genomic_DNA"/>
</dbReference>
<proteinExistence type="predicted"/>
<comment type="caution">
    <text evidence="2">The sequence shown here is derived from an EMBL/GenBank/DDBJ whole genome shotgun (WGS) entry which is preliminary data.</text>
</comment>
<evidence type="ECO:0000313" key="2">
    <source>
        <dbReference type="EMBL" id="MBA5761692.1"/>
    </source>
</evidence>
<name>A0A7W2IT63_9VIBR</name>
<evidence type="ECO:0000313" key="3">
    <source>
        <dbReference type="Proteomes" id="UP000571701"/>
    </source>
</evidence>
<dbReference type="AlphaFoldDB" id="A0A7W2IT63"/>
<gene>
    <name evidence="2" type="ORF">H2O73_04965</name>
</gene>
<organism evidence="2 3">
    <name type="scientific">Vibrio marinisediminis</name>
    <dbReference type="NCBI Taxonomy" id="2758441"/>
    <lineage>
        <taxon>Bacteria</taxon>
        <taxon>Pseudomonadati</taxon>
        <taxon>Pseudomonadota</taxon>
        <taxon>Gammaproteobacteria</taxon>
        <taxon>Vibrionales</taxon>
        <taxon>Vibrionaceae</taxon>
        <taxon>Vibrio</taxon>
    </lineage>
</organism>
<protein>
    <recommendedName>
        <fullName evidence="4">Beta-lactamase</fullName>
    </recommendedName>
</protein>
<sequence>MRSTTLLALFALMSSPAIAQHWQVDWDWALSASQGQLKSSVFIEPNHNSHSQLDGLLDVQMGYGQWSGLFALYSQSIYQNSPQSWFEHTDNQFIVRELAWQGSITIGEQSFDATLGKIRLDYGVSYGYRPLDMFKPYRQNPIGLSVEEGSTVAALSQFDANGEWSVLYTNSHWSDNVVDHFDIANQQQGIGIRRYGLINQHEYQLIGYYDDVRQGAIGASWVSILGPAWEFHAEALWQHKSQQYTQPEQSITPVKLKQAGEAWQGLAGFTYTTLNGHSFIGEYWFDSRAWSKKQWQQAQHSAQRLQQSILSQSLASSYAQGLNHYNLTQHNLMLHWNWDTDSWLQWQSNDDWHWLSDFTPKLDLLISPQDGGIIATQWLTYQWIDTGEASIDLEFTARFLSGKSDSAYAQINDRRTLLFMIKGKF</sequence>
<feature type="signal peptide" evidence="1">
    <location>
        <begin position="1"/>
        <end position="19"/>
    </location>
</feature>
<reference evidence="2 3" key="1">
    <citation type="submission" date="2020-07" db="EMBL/GenBank/DDBJ databases">
        <title>Vibrio marinisediminis sp. nov., isolated from marine sediment.</title>
        <authorList>
            <person name="Ji X."/>
        </authorList>
    </citation>
    <scope>NUCLEOTIDE SEQUENCE [LARGE SCALE GENOMIC DNA]</scope>
    <source>
        <strain evidence="2 3">404</strain>
    </source>
</reference>
<keyword evidence="3" id="KW-1185">Reference proteome</keyword>
<dbReference type="Proteomes" id="UP000571701">
    <property type="component" value="Unassembled WGS sequence"/>
</dbReference>
<keyword evidence="1" id="KW-0732">Signal</keyword>
<feature type="chain" id="PRO_5030607674" description="Beta-lactamase" evidence="1">
    <location>
        <begin position="20"/>
        <end position="425"/>
    </location>
</feature>
<accession>A0A7W2IT63</accession>